<name>A0A9Q9HJ79_LEICA</name>
<dbReference type="Proteomes" id="UP001058713">
    <property type="component" value="Chromosome"/>
</dbReference>
<proteinExistence type="predicted"/>
<protein>
    <submittedName>
        <fullName evidence="1">Uncharacterized protein</fullName>
    </submittedName>
</protein>
<sequence>MLTLFKLLLPALMPSWRFFKSVDPSPRVEFRMLAGTSGPSTDWQEFRPRPQRLSPLAVAGRMLWNARWNESLFLVSCAERLTVAPTEHSRQEILRRIAADLQRALPPGVLLPCLQFRLVFLDRGEDGRLVKAVTYQSEPQIMAGAAAKAAQAARAAA</sequence>
<dbReference type="RefSeq" id="WP_259972388.1">
    <property type="nucleotide sequence ID" value="NZ_CP081070.1"/>
</dbReference>
<reference evidence="1" key="1">
    <citation type="submission" date="2021-08" db="EMBL/GenBank/DDBJ databases">
        <authorList>
            <person name="Nwanade C."/>
            <person name="Wang M."/>
            <person name="Masoudi A."/>
            <person name="Yu Z."/>
            <person name="Liu J."/>
        </authorList>
    </citation>
    <scope>NUCLEOTIDE SEQUENCE</scope>
    <source>
        <strain evidence="1">S122</strain>
    </source>
</reference>
<evidence type="ECO:0000313" key="2">
    <source>
        <dbReference type="Proteomes" id="UP001058713"/>
    </source>
</evidence>
<organism evidence="1 2">
    <name type="scientific">Leisingera caerulea</name>
    <name type="common">Phaeobacter caeruleus</name>
    <dbReference type="NCBI Taxonomy" id="506591"/>
    <lineage>
        <taxon>Bacteria</taxon>
        <taxon>Pseudomonadati</taxon>
        <taxon>Pseudomonadota</taxon>
        <taxon>Alphaproteobacteria</taxon>
        <taxon>Rhodobacterales</taxon>
        <taxon>Roseobacteraceae</taxon>
        <taxon>Leisingera</taxon>
    </lineage>
</organism>
<evidence type="ECO:0000313" key="1">
    <source>
        <dbReference type="EMBL" id="UWQ55391.1"/>
    </source>
</evidence>
<gene>
    <name evidence="1" type="ORF">K3721_07570</name>
</gene>
<dbReference type="EMBL" id="CP081070">
    <property type="protein sequence ID" value="UWQ55391.1"/>
    <property type="molecule type" value="Genomic_DNA"/>
</dbReference>
<accession>A0A9Q9HJ79</accession>
<dbReference type="AlphaFoldDB" id="A0A9Q9HJ79"/>
<dbReference type="KEGG" id="lcae:K3721_07570"/>